<evidence type="ECO:0000256" key="5">
    <source>
        <dbReference type="SAM" id="SignalP"/>
    </source>
</evidence>
<dbReference type="AlphaFoldDB" id="A0A7T0BZ45"/>
<keyword evidence="5" id="KW-0732">Signal</keyword>
<dbReference type="InterPro" id="IPR036909">
    <property type="entry name" value="Cyt_c-like_dom_sf"/>
</dbReference>
<evidence type="ECO:0000256" key="4">
    <source>
        <dbReference type="PROSITE-ProRule" id="PRU00433"/>
    </source>
</evidence>
<dbReference type="EMBL" id="CP048685">
    <property type="protein sequence ID" value="QPJ63610.1"/>
    <property type="molecule type" value="Genomic_DNA"/>
</dbReference>
<dbReference type="Gene3D" id="1.10.760.10">
    <property type="entry name" value="Cytochrome c-like domain"/>
    <property type="match status" value="1"/>
</dbReference>
<keyword evidence="3 4" id="KW-0408">Iron</keyword>
<evidence type="ECO:0000313" key="8">
    <source>
        <dbReference type="Proteomes" id="UP000594688"/>
    </source>
</evidence>
<evidence type="ECO:0000256" key="2">
    <source>
        <dbReference type="ARBA" id="ARBA00022723"/>
    </source>
</evidence>
<gene>
    <name evidence="7" type="ORF">G3M70_17725</name>
</gene>
<feature type="domain" description="Cytochrome c" evidence="6">
    <location>
        <begin position="35"/>
        <end position="123"/>
    </location>
</feature>
<dbReference type="GO" id="GO:0009055">
    <property type="term" value="F:electron transfer activity"/>
    <property type="evidence" value="ECO:0007669"/>
    <property type="project" value="InterPro"/>
</dbReference>
<dbReference type="SUPFAM" id="SSF46626">
    <property type="entry name" value="Cytochrome c"/>
    <property type="match status" value="1"/>
</dbReference>
<dbReference type="Pfam" id="PF00034">
    <property type="entry name" value="Cytochrom_C"/>
    <property type="match status" value="1"/>
</dbReference>
<dbReference type="Proteomes" id="UP000594688">
    <property type="component" value="Chromosome"/>
</dbReference>
<evidence type="ECO:0000313" key="7">
    <source>
        <dbReference type="EMBL" id="QPJ63610.1"/>
    </source>
</evidence>
<evidence type="ECO:0000256" key="3">
    <source>
        <dbReference type="ARBA" id="ARBA00023004"/>
    </source>
</evidence>
<proteinExistence type="predicted"/>
<keyword evidence="2 4" id="KW-0479">Metal-binding</keyword>
<dbReference type="GO" id="GO:0020037">
    <property type="term" value="F:heme binding"/>
    <property type="evidence" value="ECO:0007669"/>
    <property type="project" value="InterPro"/>
</dbReference>
<feature type="chain" id="PRO_5032500855" evidence="5">
    <location>
        <begin position="20"/>
        <end position="220"/>
    </location>
</feature>
<dbReference type="GO" id="GO:0046872">
    <property type="term" value="F:metal ion binding"/>
    <property type="evidence" value="ECO:0007669"/>
    <property type="project" value="UniProtKB-KW"/>
</dbReference>
<feature type="signal peptide" evidence="5">
    <location>
        <begin position="1"/>
        <end position="19"/>
    </location>
</feature>
<protein>
    <submittedName>
        <fullName evidence="7">Cytochrome c</fullName>
    </submittedName>
</protein>
<keyword evidence="1 4" id="KW-0349">Heme</keyword>
<evidence type="ECO:0000256" key="1">
    <source>
        <dbReference type="ARBA" id="ARBA00022617"/>
    </source>
</evidence>
<dbReference type="InterPro" id="IPR009056">
    <property type="entry name" value="Cyt_c-like_dom"/>
</dbReference>
<organism evidence="7 8">
    <name type="scientific">Candidatus Nitronauta litoralis</name>
    <dbReference type="NCBI Taxonomy" id="2705533"/>
    <lineage>
        <taxon>Bacteria</taxon>
        <taxon>Pseudomonadati</taxon>
        <taxon>Nitrospinota/Tectimicrobiota group</taxon>
        <taxon>Nitrospinota</taxon>
        <taxon>Nitrospinia</taxon>
        <taxon>Nitrospinales</taxon>
        <taxon>Nitrospinaceae</taxon>
        <taxon>Candidatus Nitronauta</taxon>
    </lineage>
</organism>
<accession>A0A7T0BZ45</accession>
<evidence type="ECO:0000259" key="6">
    <source>
        <dbReference type="PROSITE" id="PS51007"/>
    </source>
</evidence>
<dbReference type="KEGG" id="nli:G3M70_17725"/>
<sequence>MKTCWILLLILLFPVSANAHNKPLLKKVYKLAEKFEVKRGKELFQKNGCAMCHGEDGSGNGPMASSLKNHPRNFQNYYEMHRMPDVRIEQAIREGLEGTAMPAFPDFSDKELIDLTQYLRSFMIDSYTTVDICLYEKSVLEASGAPQGYHVEVDEPERLEFKKRGDKITFQIKNWGKFLGKKSWRTHLRIMKGERIVSLVSIKVKPCLGKIEQLVKSLSE</sequence>
<dbReference type="PROSITE" id="PS51007">
    <property type="entry name" value="CYTC"/>
    <property type="match status" value="1"/>
</dbReference>
<reference evidence="7 8" key="1">
    <citation type="submission" date="2020-02" db="EMBL/GenBank/DDBJ databases">
        <title>Genomic and physiological characterization of two novel Nitrospinaceae genera.</title>
        <authorList>
            <person name="Mueller A.J."/>
            <person name="Jung M.-Y."/>
            <person name="Strachan C.R."/>
            <person name="Herbold C.W."/>
            <person name="Kirkegaard R.H."/>
            <person name="Daims H."/>
        </authorList>
    </citation>
    <scope>NUCLEOTIDE SEQUENCE [LARGE SCALE GENOMIC DNA]</scope>
    <source>
        <strain evidence="7">EB</strain>
    </source>
</reference>
<name>A0A7T0BZ45_9BACT</name>